<dbReference type="PANTHER" id="PTHR12625:SF0">
    <property type="entry name" value="PROTEIN LILIPOD"/>
    <property type="match status" value="1"/>
</dbReference>
<dbReference type="GO" id="GO:0007165">
    <property type="term" value="P:signal transduction"/>
    <property type="evidence" value="ECO:0007669"/>
    <property type="project" value="TreeGrafter"/>
</dbReference>
<dbReference type="GO" id="GO:0004888">
    <property type="term" value="F:transmembrane signaling receptor activity"/>
    <property type="evidence" value="ECO:0007669"/>
    <property type="project" value="TreeGrafter"/>
</dbReference>
<feature type="transmembrane region" description="Helical" evidence="2">
    <location>
        <begin position="95"/>
        <end position="117"/>
    </location>
</feature>
<dbReference type="PANTHER" id="PTHR12625">
    <property type="entry name" value="LIPOCALIN-1 INTERACTING MEMBRANE RECEPTOR LIMR"/>
    <property type="match status" value="1"/>
</dbReference>
<feature type="transmembrane region" description="Helical" evidence="2">
    <location>
        <begin position="137"/>
        <end position="159"/>
    </location>
</feature>
<dbReference type="EMBL" id="GGYP01006853">
    <property type="protein sequence ID" value="MDE51624.1"/>
    <property type="molecule type" value="Transcribed_RNA"/>
</dbReference>
<feature type="transmembrane region" description="Helical" evidence="2">
    <location>
        <begin position="216"/>
        <end position="243"/>
    </location>
</feature>
<evidence type="ECO:0000256" key="2">
    <source>
        <dbReference type="SAM" id="Phobius"/>
    </source>
</evidence>
<keyword evidence="2" id="KW-1133">Transmembrane helix</keyword>
<feature type="transmembrane region" description="Helical" evidence="2">
    <location>
        <begin position="342"/>
        <end position="363"/>
    </location>
</feature>
<evidence type="ECO:0000256" key="1">
    <source>
        <dbReference type="ARBA" id="ARBA00010487"/>
    </source>
</evidence>
<feature type="transmembrane region" description="Helical" evidence="2">
    <location>
        <begin position="54"/>
        <end position="74"/>
    </location>
</feature>
<protein>
    <submittedName>
        <fullName evidence="3">Protein LMBR1L</fullName>
    </submittedName>
</protein>
<gene>
    <name evidence="3" type="primary">LMBR1L</name>
    <name evidence="3" type="ORF">g.12297</name>
</gene>
<dbReference type="Pfam" id="PF04791">
    <property type="entry name" value="LMBR1"/>
    <property type="match status" value="2"/>
</dbReference>
<feature type="transmembrane region" description="Helical" evidence="2">
    <location>
        <begin position="383"/>
        <end position="404"/>
    </location>
</feature>
<name>A0A6G1SM78_9ACAR</name>
<organism evidence="3">
    <name type="scientific">Aceria tosichella</name>
    <name type="common">wheat curl mite</name>
    <dbReference type="NCBI Taxonomy" id="561515"/>
    <lineage>
        <taxon>Eukaryota</taxon>
        <taxon>Metazoa</taxon>
        <taxon>Ecdysozoa</taxon>
        <taxon>Arthropoda</taxon>
        <taxon>Chelicerata</taxon>
        <taxon>Arachnida</taxon>
        <taxon>Acari</taxon>
        <taxon>Acariformes</taxon>
        <taxon>Trombidiformes</taxon>
        <taxon>Prostigmata</taxon>
        <taxon>Eupodina</taxon>
        <taxon>Eriophyoidea</taxon>
        <taxon>Eriophyidae</taxon>
        <taxon>Eriophyinae</taxon>
        <taxon>Aceriini</taxon>
        <taxon>Aceria</taxon>
    </lineage>
</organism>
<dbReference type="AlphaFoldDB" id="A0A6G1SM78"/>
<keyword evidence="2" id="KW-0472">Membrane</keyword>
<dbReference type="InterPro" id="IPR006876">
    <property type="entry name" value="LMBR1-like_membr_prot"/>
</dbReference>
<feature type="transmembrane region" description="Helical" evidence="2">
    <location>
        <begin position="180"/>
        <end position="204"/>
    </location>
</feature>
<reference evidence="3" key="1">
    <citation type="submission" date="2018-10" db="EMBL/GenBank/DDBJ databases">
        <title>Transcriptome assembly of Aceria tosichella (Wheat curl mite) Type 2.</title>
        <authorList>
            <person name="Scully E.D."/>
            <person name="Geib S.M."/>
            <person name="Palmer N.A."/>
            <person name="Gupta A.K."/>
            <person name="Sarath G."/>
            <person name="Tatineni S."/>
        </authorList>
    </citation>
    <scope>NUCLEOTIDE SEQUENCE</scope>
    <source>
        <strain evidence="3">LincolnNE</strain>
    </source>
</reference>
<proteinExistence type="inferred from homology"/>
<dbReference type="PRINTS" id="PR01692">
    <property type="entry name" value="LIPOCALINIMR"/>
</dbReference>
<feature type="transmembrane region" description="Helical" evidence="2">
    <location>
        <begin position="264"/>
        <end position="290"/>
    </location>
</feature>
<dbReference type="GO" id="GO:0005886">
    <property type="term" value="C:plasma membrane"/>
    <property type="evidence" value="ECO:0007669"/>
    <property type="project" value="TreeGrafter"/>
</dbReference>
<sequence>MALSSSDHSHHQSHHYHQHDNKPYSLFFVDDELPDSELQGEKGKEFYTYMRTHVIYLVTIIILYALSNSLISYFSKRNDIFRNDIEEYRTYKISTWMCAFTLAISIAAFLLLPASITTNEMTWIDDTQTKWSLLDGMWSYVFLFSNLSLFVLLPFAYFFTESEGFPGSRPGMLSRLRETCVLLILVAIIVLGLTYTIFCLFFGIGCHVSGIRILTIWQYLPFLYSCISFIGALLLLLCTPLGISHLFTVLKQMDTIQRTRKFNYTAMLLLVTLAGYSVILVLINTIQLLAGFRSLPLSTALSLAQQRNQATFESQDDLSLDQVIEQQKEANLLMREKKNGPIGAFLEIVMILYLWCASLCGLYNLPKLCHLRPYKHMCSFNQIIGNCAILCLLSSALPLLARTLGMTNFDLLSDFGRIEWLGNFYVVLLYNLVFLVSTIVSLIR</sequence>
<keyword evidence="2" id="KW-0812">Transmembrane</keyword>
<dbReference type="InterPro" id="IPR008075">
    <property type="entry name" value="LIMR"/>
</dbReference>
<accession>A0A6G1SM78</accession>
<comment type="similarity">
    <text evidence="1">Belongs to the LIMR family.</text>
</comment>
<feature type="transmembrane region" description="Helical" evidence="2">
    <location>
        <begin position="424"/>
        <end position="443"/>
    </location>
</feature>
<evidence type="ECO:0000313" key="3">
    <source>
        <dbReference type="EMBL" id="MDE51624.1"/>
    </source>
</evidence>